<protein>
    <submittedName>
        <fullName evidence="2">Uncharacterized protein</fullName>
    </submittedName>
</protein>
<evidence type="ECO:0000313" key="3">
    <source>
        <dbReference type="Proteomes" id="UP001159363"/>
    </source>
</evidence>
<organism evidence="2 3">
    <name type="scientific">Dryococelus australis</name>
    <dbReference type="NCBI Taxonomy" id="614101"/>
    <lineage>
        <taxon>Eukaryota</taxon>
        <taxon>Metazoa</taxon>
        <taxon>Ecdysozoa</taxon>
        <taxon>Arthropoda</taxon>
        <taxon>Hexapoda</taxon>
        <taxon>Insecta</taxon>
        <taxon>Pterygota</taxon>
        <taxon>Neoptera</taxon>
        <taxon>Polyneoptera</taxon>
        <taxon>Phasmatodea</taxon>
        <taxon>Verophasmatodea</taxon>
        <taxon>Anareolatae</taxon>
        <taxon>Phasmatidae</taxon>
        <taxon>Eurycanthinae</taxon>
        <taxon>Dryococelus</taxon>
    </lineage>
</organism>
<accession>A0ABQ9H3T0</accession>
<name>A0ABQ9H3T0_9NEOP</name>
<keyword evidence="3" id="KW-1185">Reference proteome</keyword>
<gene>
    <name evidence="2" type="ORF">PR048_019555</name>
</gene>
<feature type="compositionally biased region" description="Basic and acidic residues" evidence="1">
    <location>
        <begin position="62"/>
        <end position="82"/>
    </location>
</feature>
<evidence type="ECO:0000256" key="1">
    <source>
        <dbReference type="SAM" id="MobiDB-lite"/>
    </source>
</evidence>
<evidence type="ECO:0000313" key="2">
    <source>
        <dbReference type="EMBL" id="KAJ8878951.1"/>
    </source>
</evidence>
<dbReference type="Proteomes" id="UP001159363">
    <property type="component" value="Chromosome 6"/>
</dbReference>
<feature type="compositionally biased region" description="Low complexity" evidence="1">
    <location>
        <begin position="44"/>
        <end position="56"/>
    </location>
</feature>
<proteinExistence type="predicted"/>
<feature type="region of interest" description="Disordered" evidence="1">
    <location>
        <begin position="138"/>
        <end position="157"/>
    </location>
</feature>
<feature type="region of interest" description="Disordered" evidence="1">
    <location>
        <begin position="12"/>
        <end position="82"/>
    </location>
</feature>
<feature type="compositionally biased region" description="Basic and acidic residues" evidence="1">
    <location>
        <begin position="13"/>
        <end position="26"/>
    </location>
</feature>
<sequence>MLIWSRVGMQGEGSERLLRKPADQRHRPTRFSHAKIRERPNRESSPVRLVSSLSPASRRRAGQKEEREREVEKKRSVRKEAESVRIRERGGNYKETSCLRCLVDRGLRAAERPAERVSREAACRIILILFPDSLPWQRSPGRPPPRPALVSWGQEPRNSRPPLAAVVLVYDVHGPLSNEKKKVTPSIDGSRGGVVPIKANRVRSPGWVKPGFTHVRIVPDDAAGLRVFSVISGFPPPFHSVAASCSPRFTSSALKTSMLKSRANLFAHSPTSIDRTKTTATQRTRTTIKST</sequence>
<comment type="caution">
    <text evidence="2">The sequence shown here is derived from an EMBL/GenBank/DDBJ whole genome shotgun (WGS) entry which is preliminary data.</text>
</comment>
<dbReference type="EMBL" id="JARBHB010000007">
    <property type="protein sequence ID" value="KAJ8878951.1"/>
    <property type="molecule type" value="Genomic_DNA"/>
</dbReference>
<reference evidence="2 3" key="1">
    <citation type="submission" date="2023-02" db="EMBL/GenBank/DDBJ databases">
        <title>LHISI_Scaffold_Assembly.</title>
        <authorList>
            <person name="Stuart O.P."/>
            <person name="Cleave R."/>
            <person name="Magrath M.J.L."/>
            <person name="Mikheyev A.S."/>
        </authorList>
    </citation>
    <scope>NUCLEOTIDE SEQUENCE [LARGE SCALE GENOMIC DNA]</scope>
    <source>
        <strain evidence="2">Daus_M_001</strain>
        <tissue evidence="2">Leg muscle</tissue>
    </source>
</reference>